<feature type="active site" description="Proton donor/acceptor" evidence="9">
    <location>
        <position position="302"/>
    </location>
</feature>
<dbReference type="PRINTS" id="PR00765">
    <property type="entry name" value="CRBOXYPTASEA"/>
</dbReference>
<evidence type="ECO:0000256" key="6">
    <source>
        <dbReference type="ARBA" id="ARBA00022801"/>
    </source>
</evidence>
<keyword evidence="7" id="KW-0862">Zinc</keyword>
<evidence type="ECO:0000256" key="2">
    <source>
        <dbReference type="ARBA" id="ARBA00005988"/>
    </source>
</evidence>
<dbReference type="CDD" id="cd03858">
    <property type="entry name" value="M14_CP_N-E_like"/>
    <property type="match status" value="1"/>
</dbReference>
<evidence type="ECO:0000256" key="10">
    <source>
        <dbReference type="SAM" id="MobiDB-lite"/>
    </source>
</evidence>
<dbReference type="CDD" id="cd11308">
    <property type="entry name" value="Peptidase_M14NE-CP-C_like"/>
    <property type="match status" value="1"/>
</dbReference>
<dbReference type="EMBL" id="GBBM01000109">
    <property type="protein sequence ID" value="JAC35309.1"/>
    <property type="molecule type" value="mRNA"/>
</dbReference>
<name>A0A023GN96_AMBTT</name>
<dbReference type="SUPFAM" id="SSF49464">
    <property type="entry name" value="Carboxypeptidase regulatory domain-like"/>
    <property type="match status" value="1"/>
</dbReference>
<dbReference type="Pfam" id="PF13620">
    <property type="entry name" value="CarboxypepD_reg"/>
    <property type="match status" value="1"/>
</dbReference>
<comment type="similarity">
    <text evidence="2 9">Belongs to the peptidase M14 family.</text>
</comment>
<dbReference type="InterPro" id="IPR050753">
    <property type="entry name" value="Peptidase_M14_domain"/>
</dbReference>
<feature type="chain" id="PRO_5001518739" evidence="11">
    <location>
        <begin position="27"/>
        <end position="420"/>
    </location>
</feature>
<evidence type="ECO:0000256" key="5">
    <source>
        <dbReference type="ARBA" id="ARBA00022723"/>
    </source>
</evidence>
<sequence>MESRSLYASALPLLLVVWELAVTGLSVPSTGEGTPEELAYYNHEEMTAFLKKITFNYPNLIRLYSIGKSVEGRDLWVLLVTSNPDDEPLLKPNVKYVANIHGDETAGRQMMVYLISHLVTSYEVDPYVRHLLDSTRIHIMPSMNPDGFAMAEEGTCSGFRGRENAQGLDLNRNFPNRFNTQRDEEQPETEAVRRWSSQIPFVLAANLHGGVVVASYPYDHAIVFDESHERKPSLTPDDDVFKHLAAVYSYNHANMHLGMACPFEGMPSFPNGTVNGAAWYDFSGSMADYNYVYEGCMDLTLEISCCKFPPRQELARLWEENKRPLLAYLDEVHRGVRGIVQDESGNPVKAFLKISDRRVGFSTSPRGEYWRILRPGTYTLQVCAPGFQEAEVDFSVPDELFTVLNVTLKPNQELKRESYS</sequence>
<evidence type="ECO:0000259" key="12">
    <source>
        <dbReference type="PROSITE" id="PS52035"/>
    </source>
</evidence>
<keyword evidence="11" id="KW-0732">Signal</keyword>
<evidence type="ECO:0000313" key="13">
    <source>
        <dbReference type="EMBL" id="JAC35309.1"/>
    </source>
</evidence>
<dbReference type="AlphaFoldDB" id="A0A023GN96"/>
<evidence type="ECO:0000256" key="4">
    <source>
        <dbReference type="ARBA" id="ARBA00022670"/>
    </source>
</evidence>
<dbReference type="PROSITE" id="PS52035">
    <property type="entry name" value="PEPTIDASE_M14"/>
    <property type="match status" value="1"/>
</dbReference>
<keyword evidence="5" id="KW-0479">Metal-binding</keyword>
<evidence type="ECO:0000256" key="9">
    <source>
        <dbReference type="PROSITE-ProRule" id="PRU01379"/>
    </source>
</evidence>
<evidence type="ECO:0000256" key="1">
    <source>
        <dbReference type="ARBA" id="ARBA00001947"/>
    </source>
</evidence>
<dbReference type="InterPro" id="IPR008969">
    <property type="entry name" value="CarboxyPept-like_regulatory"/>
</dbReference>
<dbReference type="PANTHER" id="PTHR11532">
    <property type="entry name" value="PROTEASE M14 CARBOXYPEPTIDASE"/>
    <property type="match status" value="1"/>
</dbReference>
<dbReference type="MEROPS" id="M14.006"/>
<dbReference type="InterPro" id="IPR000834">
    <property type="entry name" value="Peptidase_M14"/>
</dbReference>
<keyword evidence="6" id="KW-0378">Hydrolase</keyword>
<feature type="signal peptide" evidence="11">
    <location>
        <begin position="1"/>
        <end position="26"/>
    </location>
</feature>
<evidence type="ECO:0000256" key="8">
    <source>
        <dbReference type="ARBA" id="ARBA00023180"/>
    </source>
</evidence>
<accession>A0A023GN96</accession>
<reference evidence="13" key="1">
    <citation type="submission" date="2014-03" db="EMBL/GenBank/DDBJ databases">
        <title>The sialotranscriptome of Amblyomma triste, Amblyomma parvum and Amblyomma cajennense ticks, uncovered by 454-based RNA-seq.</title>
        <authorList>
            <person name="Garcia G.R."/>
            <person name="Gardinassi L.G."/>
            <person name="Ribeiro J.M."/>
            <person name="Anatriello E."/>
            <person name="Ferreira B.R."/>
            <person name="Moreira H.N."/>
            <person name="Mafra C."/>
            <person name="Olegario M.M."/>
            <person name="Szabo P.J."/>
            <person name="Miranda-Santos I.K."/>
            <person name="Maruyama S.R."/>
        </authorList>
    </citation>
    <scope>NUCLEOTIDE SEQUENCE</scope>
    <source>
        <strain evidence="13">Mato Grasso do Sul</strain>
        <tissue evidence="13">Salivary glands</tissue>
    </source>
</reference>
<evidence type="ECO:0000256" key="7">
    <source>
        <dbReference type="ARBA" id="ARBA00022833"/>
    </source>
</evidence>
<dbReference type="SUPFAM" id="SSF53187">
    <property type="entry name" value="Zn-dependent exopeptidases"/>
    <property type="match status" value="1"/>
</dbReference>
<dbReference type="SMART" id="SM00631">
    <property type="entry name" value="Zn_pept"/>
    <property type="match status" value="1"/>
</dbReference>
<keyword evidence="8" id="KW-0325">Glycoprotein</keyword>
<feature type="region of interest" description="Disordered" evidence="10">
    <location>
        <begin position="170"/>
        <end position="189"/>
    </location>
</feature>
<dbReference type="GO" id="GO:0005615">
    <property type="term" value="C:extracellular space"/>
    <property type="evidence" value="ECO:0007669"/>
    <property type="project" value="TreeGrafter"/>
</dbReference>
<proteinExistence type="evidence at transcript level"/>
<keyword evidence="4" id="KW-0645">Protease</keyword>
<feature type="domain" description="Peptidase M14" evidence="12">
    <location>
        <begin position="39"/>
        <end position="332"/>
    </location>
</feature>
<dbReference type="PANTHER" id="PTHR11532:SF84">
    <property type="entry name" value="CARBOXYPEPTIDASE M"/>
    <property type="match status" value="1"/>
</dbReference>
<dbReference type="FunFam" id="3.40.630.10:FF:000020">
    <property type="entry name" value="Carboxypeptidase D"/>
    <property type="match status" value="1"/>
</dbReference>
<dbReference type="GO" id="GO:0004181">
    <property type="term" value="F:metallocarboxypeptidase activity"/>
    <property type="evidence" value="ECO:0007669"/>
    <property type="project" value="InterPro"/>
</dbReference>
<dbReference type="GO" id="GO:0008270">
    <property type="term" value="F:zinc ion binding"/>
    <property type="evidence" value="ECO:0007669"/>
    <property type="project" value="InterPro"/>
</dbReference>
<dbReference type="GO" id="GO:0016485">
    <property type="term" value="P:protein processing"/>
    <property type="evidence" value="ECO:0007669"/>
    <property type="project" value="TreeGrafter"/>
</dbReference>
<evidence type="ECO:0000256" key="11">
    <source>
        <dbReference type="SAM" id="SignalP"/>
    </source>
</evidence>
<evidence type="ECO:0000256" key="3">
    <source>
        <dbReference type="ARBA" id="ARBA00022645"/>
    </source>
</evidence>
<dbReference type="GO" id="GO:0006518">
    <property type="term" value="P:peptide metabolic process"/>
    <property type="evidence" value="ECO:0007669"/>
    <property type="project" value="TreeGrafter"/>
</dbReference>
<dbReference type="Gene3D" id="2.60.40.1120">
    <property type="entry name" value="Carboxypeptidase-like, regulatory domain"/>
    <property type="match status" value="1"/>
</dbReference>
<protein>
    <submittedName>
        <fullName evidence="13">Putative carboxypeptidase ixodes scapularis carboxypeptidase</fullName>
    </submittedName>
</protein>
<organism evidence="13">
    <name type="scientific">Amblyomma triste</name>
    <name type="common">Neotropical tick</name>
    <dbReference type="NCBI Taxonomy" id="251400"/>
    <lineage>
        <taxon>Eukaryota</taxon>
        <taxon>Metazoa</taxon>
        <taxon>Ecdysozoa</taxon>
        <taxon>Arthropoda</taxon>
        <taxon>Chelicerata</taxon>
        <taxon>Arachnida</taxon>
        <taxon>Acari</taxon>
        <taxon>Parasitiformes</taxon>
        <taxon>Ixodida</taxon>
        <taxon>Ixodoidea</taxon>
        <taxon>Ixodidae</taxon>
        <taxon>Amblyomminae</taxon>
        <taxon>Amblyomma</taxon>
    </lineage>
</organism>
<dbReference type="Gene3D" id="3.40.630.10">
    <property type="entry name" value="Zn peptidases"/>
    <property type="match status" value="1"/>
</dbReference>
<dbReference type="Pfam" id="PF00246">
    <property type="entry name" value="Peptidase_M14"/>
    <property type="match status" value="1"/>
</dbReference>
<comment type="cofactor">
    <cofactor evidence="1">
        <name>Zn(2+)</name>
        <dbReference type="ChEBI" id="CHEBI:29105"/>
    </cofactor>
</comment>
<keyword evidence="3 13" id="KW-0121">Carboxypeptidase</keyword>